<comment type="caution">
    <text evidence="2">The sequence shown here is derived from an EMBL/GenBank/DDBJ whole genome shotgun (WGS) entry which is preliminary data.</text>
</comment>
<evidence type="ECO:0008006" key="4">
    <source>
        <dbReference type="Google" id="ProtNLM"/>
    </source>
</evidence>
<dbReference type="EMBL" id="PIQC01000005">
    <property type="protein sequence ID" value="RUO68872.1"/>
    <property type="molecule type" value="Genomic_DNA"/>
</dbReference>
<dbReference type="Proteomes" id="UP000288058">
    <property type="component" value="Unassembled WGS sequence"/>
</dbReference>
<feature type="transmembrane region" description="Helical" evidence="1">
    <location>
        <begin position="12"/>
        <end position="34"/>
    </location>
</feature>
<feature type="transmembrane region" description="Helical" evidence="1">
    <location>
        <begin position="177"/>
        <end position="199"/>
    </location>
</feature>
<dbReference type="RefSeq" id="WP_126782016.1">
    <property type="nucleotide sequence ID" value="NZ_PIQC01000005.1"/>
</dbReference>
<accession>A0A432YZ29</accession>
<feature type="transmembrane region" description="Helical" evidence="1">
    <location>
        <begin position="109"/>
        <end position="134"/>
    </location>
</feature>
<gene>
    <name evidence="2" type="ORF">CWI78_08125</name>
</gene>
<name>A0A432YZ29_9GAMM</name>
<keyword evidence="1" id="KW-1133">Transmembrane helix</keyword>
<keyword evidence="1" id="KW-0812">Transmembrane</keyword>
<dbReference type="AlphaFoldDB" id="A0A432YZ29"/>
<dbReference type="Pfam" id="PF05684">
    <property type="entry name" value="DUF819"/>
    <property type="match status" value="1"/>
</dbReference>
<dbReference type="PANTHER" id="PTHR34289:SF8">
    <property type="entry name" value="DUF819 DOMAIN-CONTAINING PROTEIN"/>
    <property type="match status" value="1"/>
</dbReference>
<feature type="transmembrane region" description="Helical" evidence="1">
    <location>
        <begin position="364"/>
        <end position="385"/>
    </location>
</feature>
<keyword evidence="3" id="KW-1185">Reference proteome</keyword>
<feature type="transmembrane region" description="Helical" evidence="1">
    <location>
        <begin position="46"/>
        <end position="63"/>
    </location>
</feature>
<organism evidence="2 3">
    <name type="scientific">Idiomarina ramblicola</name>
    <dbReference type="NCBI Taxonomy" id="263724"/>
    <lineage>
        <taxon>Bacteria</taxon>
        <taxon>Pseudomonadati</taxon>
        <taxon>Pseudomonadota</taxon>
        <taxon>Gammaproteobacteria</taxon>
        <taxon>Alteromonadales</taxon>
        <taxon>Idiomarinaceae</taxon>
        <taxon>Idiomarina</taxon>
    </lineage>
</organism>
<feature type="transmembrane region" description="Helical" evidence="1">
    <location>
        <begin position="305"/>
        <end position="326"/>
    </location>
</feature>
<reference evidence="3" key="1">
    <citation type="journal article" date="2018" name="Front. Microbiol.">
        <title>Genome-Based Analysis Reveals the Taxonomy and Diversity of the Family Idiomarinaceae.</title>
        <authorList>
            <person name="Liu Y."/>
            <person name="Lai Q."/>
            <person name="Shao Z."/>
        </authorList>
    </citation>
    <scope>NUCLEOTIDE SEQUENCE [LARGE SCALE GENOMIC DNA]</scope>
    <source>
        <strain evidence="3">R22</strain>
    </source>
</reference>
<feature type="transmembrane region" description="Helical" evidence="1">
    <location>
        <begin position="391"/>
        <end position="414"/>
    </location>
</feature>
<dbReference type="OrthoDB" id="653763at2"/>
<protein>
    <recommendedName>
        <fullName evidence="4">DUF819 domain-containing protein</fullName>
    </recommendedName>
</protein>
<evidence type="ECO:0000313" key="3">
    <source>
        <dbReference type="Proteomes" id="UP000288058"/>
    </source>
</evidence>
<feature type="transmembrane region" description="Helical" evidence="1">
    <location>
        <begin position="338"/>
        <end position="357"/>
    </location>
</feature>
<feature type="transmembrane region" description="Helical" evidence="1">
    <location>
        <begin position="280"/>
        <end position="298"/>
    </location>
</feature>
<dbReference type="PANTHER" id="PTHR34289">
    <property type="entry name" value="PROTEIN, PUTATIVE (DUF819)-RELATED"/>
    <property type="match status" value="1"/>
</dbReference>
<sequence>MLAPESVVSETNALITNDGVVAGLLFAILGFVFYTNSSDHPFFKKFYRFVPALLLCYFLPSLLNTFGIVDGNQTAVTDIAMDYLLPACMVLLTLSLDLKAIMGLGSKALILFLTGTFGIVIGGPIALLLVSAIFPDMLGGAGPDAVWRGMTTVAGSWIGGGANQAAMKEVYEVGGDIFSAMVTVDIIVANLWMAVLLYMAANAKKIDARTGADTSAIDNIRHKVERYEAEHVRNPSLRDLMLILAIGFGVAGLAHLLADWIAPAIATHYPALSKFSLDSLFFWVIVLATAGGIALSFTRARSMEAAGASKIGSVFVYVLVASIGLHMDVTKIVEAPKYFLIGAIWMMIHAGLMLLVAKLLRAPVFYMAVGSQANVGGAASAPVVASAFHPSLAPVGVLLAVMGYALGTYMAYFAGQILRVVGS</sequence>
<evidence type="ECO:0000256" key="1">
    <source>
        <dbReference type="SAM" id="Phobius"/>
    </source>
</evidence>
<evidence type="ECO:0000313" key="2">
    <source>
        <dbReference type="EMBL" id="RUO68872.1"/>
    </source>
</evidence>
<feature type="transmembrane region" description="Helical" evidence="1">
    <location>
        <begin position="240"/>
        <end position="260"/>
    </location>
</feature>
<feature type="transmembrane region" description="Helical" evidence="1">
    <location>
        <begin position="83"/>
        <end position="102"/>
    </location>
</feature>
<proteinExistence type="predicted"/>
<keyword evidence="1" id="KW-0472">Membrane</keyword>
<dbReference type="InterPro" id="IPR008537">
    <property type="entry name" value="DUF819"/>
</dbReference>